<dbReference type="PANTHER" id="PTHR46121">
    <property type="entry name" value="STEROIDOGENIC ACUTE REGULATORY PROTEIN-LIKE"/>
    <property type="match status" value="1"/>
</dbReference>
<organism evidence="2 3">
    <name type="scientific">Acrobeloides nanus</name>
    <dbReference type="NCBI Taxonomy" id="290746"/>
    <lineage>
        <taxon>Eukaryota</taxon>
        <taxon>Metazoa</taxon>
        <taxon>Ecdysozoa</taxon>
        <taxon>Nematoda</taxon>
        <taxon>Chromadorea</taxon>
        <taxon>Rhabditida</taxon>
        <taxon>Tylenchina</taxon>
        <taxon>Cephalobomorpha</taxon>
        <taxon>Cephaloboidea</taxon>
        <taxon>Cephalobidae</taxon>
        <taxon>Acrobeloides</taxon>
    </lineage>
</organism>
<dbReference type="InterPro" id="IPR002913">
    <property type="entry name" value="START_lipid-bd_dom"/>
</dbReference>
<dbReference type="SUPFAM" id="SSF55961">
    <property type="entry name" value="Bet v1-like"/>
    <property type="match status" value="1"/>
</dbReference>
<dbReference type="GO" id="GO:0005789">
    <property type="term" value="C:endoplasmic reticulum membrane"/>
    <property type="evidence" value="ECO:0007669"/>
    <property type="project" value="TreeGrafter"/>
</dbReference>
<evidence type="ECO:0000313" key="2">
    <source>
        <dbReference type="Proteomes" id="UP000887540"/>
    </source>
</evidence>
<dbReference type="Pfam" id="PF01852">
    <property type="entry name" value="START"/>
    <property type="match status" value="1"/>
</dbReference>
<dbReference type="WBParaSite" id="ACRNAN_Path_968.g3724.t1">
    <property type="protein sequence ID" value="ACRNAN_Path_968.g3724.t1"/>
    <property type="gene ID" value="ACRNAN_Path_968.g3724"/>
</dbReference>
<sequence length="212" mass="23747">MTSVELHGVKDALSPEHEKYSTALKTVSEAFNEAIEFFNDSKFDSKEDWKKEAQNEGSTVYSKQIKQGKAFVLTGELPGNWEDVLKSQWTEVNGMSTWNDNVVFSKVAHTLTENVDIVHYANADVMVVKSRDYVVARMKRIIDGNGYLVARSIELSELPETKGHVRGHIHIGAGRMAPHPTKQDTTVIDYIMCIDLKGLIPKSIVNSVGFMM</sequence>
<dbReference type="PANTHER" id="PTHR46121:SF3">
    <property type="entry name" value="STEROIDOGENIC ACUTE REGULATORY-LIKE PROTEIN 1"/>
    <property type="match status" value="1"/>
</dbReference>
<evidence type="ECO:0000259" key="1">
    <source>
        <dbReference type="PROSITE" id="PS50848"/>
    </source>
</evidence>
<dbReference type="GO" id="GO:0031902">
    <property type="term" value="C:late endosome membrane"/>
    <property type="evidence" value="ECO:0007669"/>
    <property type="project" value="TreeGrafter"/>
</dbReference>
<protein>
    <submittedName>
        <fullName evidence="3">START domain-containing protein</fullName>
    </submittedName>
</protein>
<dbReference type="CDD" id="cd00177">
    <property type="entry name" value="START"/>
    <property type="match status" value="1"/>
</dbReference>
<dbReference type="Gene3D" id="3.30.530.20">
    <property type="match status" value="1"/>
</dbReference>
<accession>A0A914CE08</accession>
<name>A0A914CE08_9BILA</name>
<dbReference type="PROSITE" id="PS50848">
    <property type="entry name" value="START"/>
    <property type="match status" value="1"/>
</dbReference>
<dbReference type="InterPro" id="IPR023393">
    <property type="entry name" value="START-like_dom_sf"/>
</dbReference>
<dbReference type="InterPro" id="IPR051869">
    <property type="entry name" value="STARD3"/>
</dbReference>
<dbReference type="GO" id="GO:0140284">
    <property type="term" value="C:endoplasmic reticulum-endosome membrane contact site"/>
    <property type="evidence" value="ECO:0007669"/>
    <property type="project" value="TreeGrafter"/>
</dbReference>
<feature type="domain" description="START" evidence="1">
    <location>
        <begin position="45"/>
        <end position="207"/>
    </location>
</feature>
<reference evidence="3" key="1">
    <citation type="submission" date="2022-11" db="UniProtKB">
        <authorList>
            <consortium name="WormBaseParasite"/>
        </authorList>
    </citation>
    <scope>IDENTIFICATION</scope>
</reference>
<dbReference type="AlphaFoldDB" id="A0A914CE08"/>
<dbReference type="GO" id="GO:0008289">
    <property type="term" value="F:lipid binding"/>
    <property type="evidence" value="ECO:0007669"/>
    <property type="project" value="InterPro"/>
</dbReference>
<dbReference type="GO" id="GO:0005765">
    <property type="term" value="C:lysosomal membrane"/>
    <property type="evidence" value="ECO:0007669"/>
    <property type="project" value="TreeGrafter"/>
</dbReference>
<dbReference type="Proteomes" id="UP000887540">
    <property type="component" value="Unplaced"/>
</dbReference>
<evidence type="ECO:0000313" key="3">
    <source>
        <dbReference type="WBParaSite" id="ACRNAN_Path_968.g3724.t1"/>
    </source>
</evidence>
<keyword evidence="2" id="KW-1185">Reference proteome</keyword>
<dbReference type="SMART" id="SM00234">
    <property type="entry name" value="START"/>
    <property type="match status" value="1"/>
</dbReference>
<dbReference type="GO" id="GO:0099044">
    <property type="term" value="P:vesicle tethering to endoplasmic reticulum"/>
    <property type="evidence" value="ECO:0007669"/>
    <property type="project" value="TreeGrafter"/>
</dbReference>
<proteinExistence type="predicted"/>